<dbReference type="GO" id="GO:0005576">
    <property type="term" value="C:extracellular region"/>
    <property type="evidence" value="ECO:0007669"/>
    <property type="project" value="InterPro"/>
</dbReference>
<dbReference type="InterPro" id="IPR010126">
    <property type="entry name" value="Esterase_phb"/>
</dbReference>
<feature type="chain" id="PRO_5007568824" evidence="3">
    <location>
        <begin position="21"/>
        <end position="336"/>
    </location>
</feature>
<keyword evidence="1 3" id="KW-0732">Signal</keyword>
<evidence type="ECO:0000313" key="4">
    <source>
        <dbReference type="EMBL" id="KYF90313.1"/>
    </source>
</evidence>
<evidence type="ECO:0000256" key="1">
    <source>
        <dbReference type="ARBA" id="ARBA00022729"/>
    </source>
</evidence>
<dbReference type="InterPro" id="IPR050955">
    <property type="entry name" value="Plant_Biomass_Hydrol_Est"/>
</dbReference>
<dbReference type="EMBL" id="JEMC01002145">
    <property type="protein sequence ID" value="KYF90313.1"/>
    <property type="molecule type" value="Genomic_DNA"/>
</dbReference>
<feature type="signal peptide" evidence="3">
    <location>
        <begin position="1"/>
        <end position="20"/>
    </location>
</feature>
<dbReference type="SUPFAM" id="SSF53474">
    <property type="entry name" value="alpha/beta-Hydrolases"/>
    <property type="match status" value="2"/>
</dbReference>
<dbReference type="Gene3D" id="3.40.50.1820">
    <property type="entry name" value="alpha/beta hydrolase"/>
    <property type="match status" value="1"/>
</dbReference>
<dbReference type="PANTHER" id="PTHR43037:SF5">
    <property type="entry name" value="FERULOYL ESTERASE"/>
    <property type="match status" value="1"/>
</dbReference>
<proteinExistence type="predicted"/>
<gene>
    <name evidence="4" type="ORF">BE18_05130</name>
</gene>
<organism evidence="4 5">
    <name type="scientific">Sorangium cellulosum</name>
    <name type="common">Polyangium cellulosum</name>
    <dbReference type="NCBI Taxonomy" id="56"/>
    <lineage>
        <taxon>Bacteria</taxon>
        <taxon>Pseudomonadati</taxon>
        <taxon>Myxococcota</taxon>
        <taxon>Polyangia</taxon>
        <taxon>Polyangiales</taxon>
        <taxon>Polyangiaceae</taxon>
        <taxon>Sorangium</taxon>
    </lineage>
</organism>
<dbReference type="AlphaFoldDB" id="A0A150SCU6"/>
<evidence type="ECO:0000313" key="5">
    <source>
        <dbReference type="Proteomes" id="UP000075515"/>
    </source>
</evidence>
<dbReference type="Proteomes" id="UP000075515">
    <property type="component" value="Unassembled WGS sequence"/>
</dbReference>
<sequence>MNRFKIHVLGLASLSLALLAAPPARGASLQKVNQGEWGVDGLPGYVNMYIYVPDELATKPPIVVAPHHCQGNGPGTFSEMSNLVSIANTSGFIMIFPEATGQNCWDAGSTRSLKHDGGGDTGAIVQMVKYALAKYSADPGRVYAVGGSSGGIMTEALLGVYPDVFMAGVSLMGVPCGCWAEGYNDVTGTGSTAQWSGPCGSGSVTKTGQAWGDLVRSYYPGYTGHRPRLQHWHGTDDTILSYKNMAEDVKEWTNLLGLSETPDGTDTPRTGTTRQFWKSDCGYTVYEAFSMAGVGHSVPFDGPAVAAYFGLDRAGGQDPETAACPGAVPGGDDTGG</sequence>
<dbReference type="Pfam" id="PF10503">
    <property type="entry name" value="Esterase_PHB"/>
    <property type="match status" value="1"/>
</dbReference>
<accession>A0A150SCU6</accession>
<protein>
    <submittedName>
        <fullName evidence="4">Esterase</fullName>
    </submittedName>
</protein>
<dbReference type="InterPro" id="IPR029058">
    <property type="entry name" value="AB_hydrolase_fold"/>
</dbReference>
<evidence type="ECO:0000256" key="2">
    <source>
        <dbReference type="ARBA" id="ARBA00022801"/>
    </source>
</evidence>
<dbReference type="GO" id="GO:0016787">
    <property type="term" value="F:hydrolase activity"/>
    <property type="evidence" value="ECO:0007669"/>
    <property type="project" value="UniProtKB-KW"/>
</dbReference>
<dbReference type="PANTHER" id="PTHR43037">
    <property type="entry name" value="UNNAMED PRODUCT-RELATED"/>
    <property type="match status" value="1"/>
</dbReference>
<keyword evidence="2" id="KW-0378">Hydrolase</keyword>
<name>A0A150SCU6_SORCE</name>
<comment type="caution">
    <text evidence="4">The sequence shown here is derived from an EMBL/GenBank/DDBJ whole genome shotgun (WGS) entry which is preliminary data.</text>
</comment>
<feature type="non-terminal residue" evidence="4">
    <location>
        <position position="336"/>
    </location>
</feature>
<reference evidence="4 5" key="1">
    <citation type="submission" date="2014-02" db="EMBL/GenBank/DDBJ databases">
        <title>The small core and large imbalanced accessory genome model reveals a collaborative survival strategy of Sorangium cellulosum strains in nature.</title>
        <authorList>
            <person name="Han K."/>
            <person name="Peng R."/>
            <person name="Blom J."/>
            <person name="Li Y.-Z."/>
        </authorList>
    </citation>
    <scope>NUCLEOTIDE SEQUENCE [LARGE SCALE GENOMIC DNA]</scope>
    <source>
        <strain evidence="4 5">So0149</strain>
    </source>
</reference>
<evidence type="ECO:0000256" key="3">
    <source>
        <dbReference type="SAM" id="SignalP"/>
    </source>
</evidence>